<reference evidence="1 2" key="1">
    <citation type="submission" date="2023-01" db="EMBL/GenBank/DDBJ databases">
        <title>Novel diversity within Roseofilum (Cyanobacteria; Desertifilaceae) from marine benthic mats with descriptions of four novel species.</title>
        <authorList>
            <person name="Wang Y."/>
            <person name="Berthold D.E."/>
            <person name="Hu J."/>
            <person name="Lefler F.W."/>
            <person name="Laughinghouse H.D. IV."/>
        </authorList>
    </citation>
    <scope>NUCLEOTIDE SEQUENCE [LARGE SCALE GENOMIC DNA]</scope>
    <source>
        <strain evidence="1 2">BLCC-M91</strain>
    </source>
</reference>
<organism evidence="1 2">
    <name type="scientific">Roseofilum halophilum BLCC-M91</name>
    <dbReference type="NCBI Taxonomy" id="3022259"/>
    <lineage>
        <taxon>Bacteria</taxon>
        <taxon>Bacillati</taxon>
        <taxon>Cyanobacteriota</taxon>
        <taxon>Cyanophyceae</taxon>
        <taxon>Desertifilales</taxon>
        <taxon>Desertifilaceae</taxon>
        <taxon>Roseofilum</taxon>
        <taxon>Roseofilum halophilum</taxon>
    </lineage>
</organism>
<keyword evidence="2" id="KW-1185">Reference proteome</keyword>
<comment type="caution">
    <text evidence="1">The sequence shown here is derived from an EMBL/GenBank/DDBJ whole genome shotgun (WGS) entry which is preliminary data.</text>
</comment>
<evidence type="ECO:0000313" key="1">
    <source>
        <dbReference type="EMBL" id="MDJ1177867.1"/>
    </source>
</evidence>
<proteinExistence type="predicted"/>
<evidence type="ECO:0000313" key="2">
    <source>
        <dbReference type="Proteomes" id="UP001231370"/>
    </source>
</evidence>
<accession>A0ABT7BFB5</accession>
<evidence type="ECO:0008006" key="3">
    <source>
        <dbReference type="Google" id="ProtNLM"/>
    </source>
</evidence>
<gene>
    <name evidence="1" type="ORF">PJF56_03215</name>
</gene>
<dbReference type="SUPFAM" id="SSF101478">
    <property type="entry name" value="ADP-ribosylglycohydrolase"/>
    <property type="match status" value="1"/>
</dbReference>
<dbReference type="RefSeq" id="WP_283761195.1">
    <property type="nucleotide sequence ID" value="NZ_JAQPOK010000023.1"/>
</dbReference>
<name>A0ABT7BFB5_9CYAN</name>
<dbReference type="InterPro" id="IPR036705">
    <property type="entry name" value="Ribosyl_crysJ1_sf"/>
</dbReference>
<dbReference type="EMBL" id="JAQPOK010000023">
    <property type="protein sequence ID" value="MDJ1177867.1"/>
    <property type="molecule type" value="Genomic_DNA"/>
</dbReference>
<dbReference type="Proteomes" id="UP001231370">
    <property type="component" value="Unassembled WGS sequence"/>
</dbReference>
<sequence>MIKMISTLSSRFQGALWGAAIADCLGYAATVDCRWGQGVVQGCQQLIAKGTLILPDLRVTQPGEVTGLIVPVSLYFHEDLESLATHWQAIADHYQLSSQEQTLGLLIGISLSALVEGSLPPEQILTYGRSHWEQFTPHPLAALDSLVAQPSSPSPLIHGLRSFLNSSHSFPGAIALAQQHHLEPSLSTCIAATLCGTYQTRLGIPLPGQIFLEEKIKNSPTPWPQGIQALNTLSTHLLASWSGADWVIRNQ</sequence>
<protein>
    <recommendedName>
        <fullName evidence="3">ADP-ribosylglycohydrolase family protein</fullName>
    </recommendedName>
</protein>